<evidence type="ECO:0000313" key="3">
    <source>
        <dbReference type="EMBL" id="NYI75500.1"/>
    </source>
</evidence>
<dbReference type="InterPro" id="IPR030802">
    <property type="entry name" value="Permease_MalE"/>
</dbReference>
<accession>A0A7Z0IQ85</accession>
<dbReference type="PANTHER" id="PTHR30188:SF13">
    <property type="entry name" value="CONSERVED HYPOTHETICAL INTEGRAL MEMBRANE PROTEIN YRBE3B"/>
    <property type="match status" value="1"/>
</dbReference>
<dbReference type="Proteomes" id="UP000564496">
    <property type="component" value="Unassembled WGS sequence"/>
</dbReference>
<organism evidence="3 4">
    <name type="scientific">Nocardioides panzhihuensis</name>
    <dbReference type="NCBI Taxonomy" id="860243"/>
    <lineage>
        <taxon>Bacteria</taxon>
        <taxon>Bacillati</taxon>
        <taxon>Actinomycetota</taxon>
        <taxon>Actinomycetes</taxon>
        <taxon>Propionibacteriales</taxon>
        <taxon>Nocardioidaceae</taxon>
        <taxon>Nocardioides</taxon>
    </lineage>
</organism>
<dbReference type="PANTHER" id="PTHR30188">
    <property type="entry name" value="ABC TRANSPORTER PERMEASE PROTEIN-RELATED"/>
    <property type="match status" value="1"/>
</dbReference>
<reference evidence="3 4" key="1">
    <citation type="submission" date="2020-07" db="EMBL/GenBank/DDBJ databases">
        <title>Sequencing the genomes of 1000 actinobacteria strains.</title>
        <authorList>
            <person name="Klenk H.-P."/>
        </authorList>
    </citation>
    <scope>NUCLEOTIDE SEQUENCE [LARGE SCALE GENOMIC DNA]</scope>
    <source>
        <strain evidence="3 4">DSM 26487</strain>
    </source>
</reference>
<evidence type="ECO:0000256" key="1">
    <source>
        <dbReference type="SAM" id="MobiDB-lite"/>
    </source>
</evidence>
<dbReference type="EMBL" id="JACBZR010000001">
    <property type="protein sequence ID" value="NYI75500.1"/>
    <property type="molecule type" value="Genomic_DNA"/>
</dbReference>
<comment type="caution">
    <text evidence="3">The sequence shown here is derived from an EMBL/GenBank/DDBJ whole genome shotgun (WGS) entry which is preliminary data.</text>
</comment>
<dbReference type="AlphaFoldDB" id="A0A7Z0IQ85"/>
<name>A0A7Z0IQ85_9ACTN</name>
<feature type="transmembrane region" description="Helical" evidence="2">
    <location>
        <begin position="168"/>
        <end position="191"/>
    </location>
</feature>
<keyword evidence="2" id="KW-0472">Membrane</keyword>
<feature type="transmembrane region" description="Helical" evidence="2">
    <location>
        <begin position="198"/>
        <end position="218"/>
    </location>
</feature>
<feature type="transmembrane region" description="Helical" evidence="2">
    <location>
        <begin position="224"/>
        <end position="245"/>
    </location>
</feature>
<gene>
    <name evidence="3" type="ORF">BJ988_000148</name>
</gene>
<dbReference type="RefSeq" id="WP_179656218.1">
    <property type="nucleotide sequence ID" value="NZ_JACBZR010000001.1"/>
</dbReference>
<sequence>MTATEPRDVIRPRKKYAAPPRPRKKLPSPWAPLDGLGDQVLFYVKVVANIPTALVRHRREILRLLGEVSFGSGALALIGGTVVTVGFLTSFAGIELGIQGYSQLSDIGVEALTGFISAYINTRLAAPIIAGIALVATVGAGFTAQLGAMRVSEEIDALEVMSVPSVTYLVSTRVIAGMIAVIPLYAVALLASYACTRLIVTVLFGQSSGAYGHYFSTFLIPSDILASFVKVLIMSVVIMSVHCYYGYFASGGPAGVGRAVGRAVRLSLVLVLFTDMLLSFALYGATDTLNISG</sequence>
<proteinExistence type="predicted"/>
<dbReference type="Pfam" id="PF02405">
    <property type="entry name" value="MlaE"/>
    <property type="match status" value="1"/>
</dbReference>
<keyword evidence="4" id="KW-1185">Reference proteome</keyword>
<keyword evidence="2" id="KW-0812">Transmembrane</keyword>
<evidence type="ECO:0000256" key="2">
    <source>
        <dbReference type="SAM" id="Phobius"/>
    </source>
</evidence>
<feature type="compositionally biased region" description="Basic and acidic residues" evidence="1">
    <location>
        <begin position="1"/>
        <end position="11"/>
    </location>
</feature>
<feature type="transmembrane region" description="Helical" evidence="2">
    <location>
        <begin position="64"/>
        <end position="88"/>
    </location>
</feature>
<protein>
    <submittedName>
        <fullName evidence="3">Phospholipid/cholesterol/gamma-HCH transport system permease protein</fullName>
    </submittedName>
</protein>
<keyword evidence="2" id="KW-1133">Transmembrane helix</keyword>
<dbReference type="GO" id="GO:0005548">
    <property type="term" value="F:phospholipid transporter activity"/>
    <property type="evidence" value="ECO:0007669"/>
    <property type="project" value="TreeGrafter"/>
</dbReference>
<feature type="transmembrane region" description="Helical" evidence="2">
    <location>
        <begin position="100"/>
        <end position="121"/>
    </location>
</feature>
<feature type="compositionally biased region" description="Basic residues" evidence="1">
    <location>
        <begin position="12"/>
        <end position="26"/>
    </location>
</feature>
<feature type="transmembrane region" description="Helical" evidence="2">
    <location>
        <begin position="128"/>
        <end position="148"/>
    </location>
</feature>
<feature type="transmembrane region" description="Helical" evidence="2">
    <location>
        <begin position="266"/>
        <end position="285"/>
    </location>
</feature>
<feature type="region of interest" description="Disordered" evidence="1">
    <location>
        <begin position="1"/>
        <end position="30"/>
    </location>
</feature>
<evidence type="ECO:0000313" key="4">
    <source>
        <dbReference type="Proteomes" id="UP000564496"/>
    </source>
</evidence>
<dbReference type="GO" id="GO:0043190">
    <property type="term" value="C:ATP-binding cassette (ABC) transporter complex"/>
    <property type="evidence" value="ECO:0007669"/>
    <property type="project" value="InterPro"/>
</dbReference>